<protein>
    <submittedName>
        <fullName evidence="2">Uncharacterized protein</fullName>
    </submittedName>
</protein>
<feature type="compositionally biased region" description="Basic residues" evidence="1">
    <location>
        <begin position="1"/>
        <end position="10"/>
    </location>
</feature>
<reference evidence="2" key="1">
    <citation type="submission" date="2021-02" db="EMBL/GenBank/DDBJ databases">
        <authorList>
            <person name="Nowell W R."/>
        </authorList>
    </citation>
    <scope>NUCLEOTIDE SEQUENCE</scope>
</reference>
<evidence type="ECO:0000313" key="3">
    <source>
        <dbReference type="Proteomes" id="UP000663845"/>
    </source>
</evidence>
<evidence type="ECO:0000256" key="1">
    <source>
        <dbReference type="SAM" id="MobiDB-lite"/>
    </source>
</evidence>
<feature type="compositionally biased region" description="Polar residues" evidence="1">
    <location>
        <begin position="14"/>
        <end position="46"/>
    </location>
</feature>
<sequence length="92" mass="10564">MSFHHLHHHHLAENSWQDRSYNFVNNSTAPNRNNTQVSSSSTSGNVDFQPPYFPPPFSNVSHHSHQHPFEQIQSNHSHNLDYTSSSSVRAMI</sequence>
<proteinExistence type="predicted"/>
<feature type="compositionally biased region" description="Polar residues" evidence="1">
    <location>
        <begin position="71"/>
        <end position="92"/>
    </location>
</feature>
<organism evidence="2 3">
    <name type="scientific">Adineta steineri</name>
    <dbReference type="NCBI Taxonomy" id="433720"/>
    <lineage>
        <taxon>Eukaryota</taxon>
        <taxon>Metazoa</taxon>
        <taxon>Spiralia</taxon>
        <taxon>Gnathifera</taxon>
        <taxon>Rotifera</taxon>
        <taxon>Eurotatoria</taxon>
        <taxon>Bdelloidea</taxon>
        <taxon>Adinetida</taxon>
        <taxon>Adinetidae</taxon>
        <taxon>Adineta</taxon>
    </lineage>
</organism>
<name>A0A815G9X9_9BILA</name>
<feature type="region of interest" description="Disordered" evidence="1">
    <location>
        <begin position="1"/>
        <end position="92"/>
    </location>
</feature>
<gene>
    <name evidence="2" type="ORF">JYZ213_LOCUS34224</name>
</gene>
<dbReference type="Proteomes" id="UP000663845">
    <property type="component" value="Unassembled WGS sequence"/>
</dbReference>
<dbReference type="EMBL" id="CAJNOG010000687">
    <property type="protein sequence ID" value="CAF1336059.1"/>
    <property type="molecule type" value="Genomic_DNA"/>
</dbReference>
<comment type="caution">
    <text evidence="2">The sequence shown here is derived from an EMBL/GenBank/DDBJ whole genome shotgun (WGS) entry which is preliminary data.</text>
</comment>
<evidence type="ECO:0000313" key="2">
    <source>
        <dbReference type="EMBL" id="CAF1336059.1"/>
    </source>
</evidence>
<accession>A0A815G9X9</accession>
<dbReference type="AlphaFoldDB" id="A0A815G9X9"/>